<keyword evidence="2 3" id="KW-0802">TPR repeat</keyword>
<comment type="caution">
    <text evidence="6">The sequence shown here is derived from an EMBL/GenBank/DDBJ whole genome shotgun (WGS) entry which is preliminary data.</text>
</comment>
<sequence>MDDCNLEKLAIKPGKLSPAFNRNVTEYDVTVPSNVDKLNVDPMTSDTGASYSISGSEGSKVVPLKEGEVTDIKIEVSAEDGTVKKYFIHTKRLSAKDASLSDLTADKGFLQPSFNPDVTEYTCLLPCQVTSVKVTPVAPDPKSEALVNGKKPGDATSLCVGETRVEIQVTSPDGSNKKEYILDLIRKPLPRYVKFVDPKKALEFECPISLSPLYRPITVKGSNPKHTYSAPFMDSVTRTAKVDLLSGEALSPDWRIVDRELEAKMAAEPAVIPLTYSGATEPVKFGELAAQLEKCNVQPKVEDPKDRFQKASLSSNHKVEAWKWEKQLQQVFDETDPAKLVEGACAELEKYYLSLPATAQGYHQFNESESPMDYLQNASHYYATAIKFKPKDANLHFQLAMVLEEKYFAEDMFGLKKTEVADDIPSFNIKAKESSKEEEVLAICKLRNVESGAPVAMQLKALDEEYHHLLDSGQGGKADHIQVLFAWYSKKISQEGAAAHKAEDAGNPLGQAFLKYQDAMTLDESKSLYNFHVGRLLVTQGNYDDAVKRLEASLCWNAQHQLSRIYLGLALSLQKDGPGGRLKECVRYLLEGMEVLLTDLSKQAATLHENMVKNKLYAEHVVRPTNVHLLRGLIQLGQLLAANADKEAMSARDVFHTAALLATQAMPDVYRADVYQQMEWVLLDAHAVLLEILMAEGKAEELIAQRCQRLSALIDNATIPQNESLLNVQERTSQNLVRIQPCNSHALYLLGSAQFNKYESSTPGDAATKQLHDARTSFEASVELQGKPAEGGVPELVANQEWYQEQKKKKEEKAKKAAEAKTSTTSLAAKPAAAPAKGGPAAPRGGATAGRGTAPAPAARGRGAPASPARGGAVAGRGAVAPQRGATTPAGPGRGGAVAAKAPAGKTPGTAGSKSGHKCQATPPPVTPTAQKPKPAAAPAPASQPAPEAATPEPAKSKKPAPINPKTYQAYLGLARVYRALENPKEAQKYYEIVSNMNPEIHDAYIESAEMLVKADPLSAVDVYMKFPISEKPSFDDAYIFGEIIRILMKFEKYDDERLPTSMITYGKILGLGVLDRYVKVLEEKFKNKLLQRVYSGVNGKSVDDPDMQAFFKFKCWI</sequence>
<dbReference type="InterPro" id="IPR025883">
    <property type="entry name" value="Cadherin-like_domain"/>
</dbReference>
<evidence type="ECO:0000313" key="7">
    <source>
        <dbReference type="Proteomes" id="UP001374579"/>
    </source>
</evidence>
<feature type="repeat" description="TPR" evidence="3">
    <location>
        <begin position="968"/>
        <end position="1001"/>
    </location>
</feature>
<feature type="compositionally biased region" description="Low complexity" evidence="4">
    <location>
        <begin position="945"/>
        <end position="954"/>
    </location>
</feature>
<dbReference type="Gene3D" id="1.25.40.10">
    <property type="entry name" value="Tetratricopeptide repeat domain"/>
    <property type="match status" value="1"/>
</dbReference>
<evidence type="ECO:0000256" key="3">
    <source>
        <dbReference type="PROSITE-ProRule" id="PRU00339"/>
    </source>
</evidence>
<keyword evidence="1" id="KW-0677">Repeat</keyword>
<dbReference type="PANTHER" id="PTHR44943">
    <property type="entry name" value="CELLULOSE SYNTHASE OPERON PROTEIN C"/>
    <property type="match status" value="1"/>
</dbReference>
<accession>A0AAN9GCQ8</accession>
<protein>
    <recommendedName>
        <fullName evidence="5">Cadherin-like beta-sandwich-like domain-containing protein</fullName>
    </recommendedName>
</protein>
<reference evidence="6 7" key="1">
    <citation type="submission" date="2024-02" db="EMBL/GenBank/DDBJ databases">
        <title>Chromosome-scale genome assembly of the rough periwinkle Littorina saxatilis.</title>
        <authorList>
            <person name="De Jode A."/>
            <person name="Faria R."/>
            <person name="Formenti G."/>
            <person name="Sims Y."/>
            <person name="Smith T.P."/>
            <person name="Tracey A."/>
            <person name="Wood J.M.D."/>
            <person name="Zagrodzka Z.B."/>
            <person name="Johannesson K."/>
            <person name="Butlin R.K."/>
            <person name="Leder E.H."/>
        </authorList>
    </citation>
    <scope>NUCLEOTIDE SEQUENCE [LARGE SCALE GENOMIC DNA]</scope>
    <source>
        <strain evidence="6">Snail1</strain>
        <tissue evidence="6">Muscle</tissue>
    </source>
</reference>
<dbReference type="EMBL" id="JBAMIC010000008">
    <property type="protein sequence ID" value="KAK7103472.1"/>
    <property type="molecule type" value="Genomic_DNA"/>
</dbReference>
<dbReference type="InterPro" id="IPR011990">
    <property type="entry name" value="TPR-like_helical_dom_sf"/>
</dbReference>
<gene>
    <name evidence="6" type="ORF">V1264_018358</name>
</gene>
<evidence type="ECO:0000313" key="6">
    <source>
        <dbReference type="EMBL" id="KAK7103472.1"/>
    </source>
</evidence>
<dbReference type="InterPro" id="IPR051685">
    <property type="entry name" value="Ycf3/AcsC/BcsC/TPR_MFPF"/>
</dbReference>
<dbReference type="InterPro" id="IPR019734">
    <property type="entry name" value="TPR_rpt"/>
</dbReference>
<feature type="region of interest" description="Disordered" evidence="4">
    <location>
        <begin position="807"/>
        <end position="964"/>
    </location>
</feature>
<feature type="compositionally biased region" description="Low complexity" evidence="4">
    <location>
        <begin position="820"/>
        <end position="912"/>
    </location>
</feature>
<dbReference type="PROSITE" id="PS50005">
    <property type="entry name" value="TPR"/>
    <property type="match status" value="1"/>
</dbReference>
<dbReference type="AlphaFoldDB" id="A0AAN9GCQ8"/>
<evidence type="ECO:0000256" key="2">
    <source>
        <dbReference type="ARBA" id="ARBA00022803"/>
    </source>
</evidence>
<dbReference type="Proteomes" id="UP001374579">
    <property type="component" value="Unassembled WGS sequence"/>
</dbReference>
<organism evidence="6 7">
    <name type="scientific">Littorina saxatilis</name>
    <dbReference type="NCBI Taxonomy" id="31220"/>
    <lineage>
        <taxon>Eukaryota</taxon>
        <taxon>Metazoa</taxon>
        <taxon>Spiralia</taxon>
        <taxon>Lophotrochozoa</taxon>
        <taxon>Mollusca</taxon>
        <taxon>Gastropoda</taxon>
        <taxon>Caenogastropoda</taxon>
        <taxon>Littorinimorpha</taxon>
        <taxon>Littorinoidea</taxon>
        <taxon>Littorinidae</taxon>
        <taxon>Littorina</taxon>
    </lineage>
</organism>
<dbReference type="PANTHER" id="PTHR44943:SF8">
    <property type="entry name" value="TPR REPEAT-CONTAINING PROTEIN MJ0263"/>
    <property type="match status" value="1"/>
</dbReference>
<proteinExistence type="predicted"/>
<evidence type="ECO:0000256" key="4">
    <source>
        <dbReference type="SAM" id="MobiDB-lite"/>
    </source>
</evidence>
<name>A0AAN9GCQ8_9CAEN</name>
<keyword evidence="7" id="KW-1185">Reference proteome</keyword>
<feature type="domain" description="Cadherin-like beta-sandwich-like" evidence="5">
    <location>
        <begin position="100"/>
        <end position="186"/>
    </location>
</feature>
<dbReference type="Pfam" id="PF12733">
    <property type="entry name" value="Cadherin-like"/>
    <property type="match status" value="2"/>
</dbReference>
<evidence type="ECO:0000256" key="1">
    <source>
        <dbReference type="ARBA" id="ARBA00022737"/>
    </source>
</evidence>
<feature type="region of interest" description="Disordered" evidence="4">
    <location>
        <begin position="759"/>
        <end position="795"/>
    </location>
</feature>
<feature type="compositionally biased region" description="Basic and acidic residues" evidence="4">
    <location>
        <begin position="807"/>
        <end position="819"/>
    </location>
</feature>
<feature type="domain" description="Cadherin-like beta-sandwich-like" evidence="5">
    <location>
        <begin position="10"/>
        <end position="92"/>
    </location>
</feature>
<evidence type="ECO:0000259" key="5">
    <source>
        <dbReference type="Pfam" id="PF12733"/>
    </source>
</evidence>
<dbReference type="SUPFAM" id="SSF48452">
    <property type="entry name" value="TPR-like"/>
    <property type="match status" value="2"/>
</dbReference>